<proteinExistence type="predicted"/>
<evidence type="ECO:0000313" key="8">
    <source>
        <dbReference type="Proteomes" id="UP001519460"/>
    </source>
</evidence>
<keyword evidence="6" id="KW-0732">Signal</keyword>
<dbReference type="Proteomes" id="UP001519460">
    <property type="component" value="Unassembled WGS sequence"/>
</dbReference>
<keyword evidence="3 5" id="KW-1133">Transmembrane helix</keyword>
<evidence type="ECO:0000256" key="4">
    <source>
        <dbReference type="ARBA" id="ARBA00023136"/>
    </source>
</evidence>
<feature type="transmembrane region" description="Helical" evidence="5">
    <location>
        <begin position="33"/>
        <end position="53"/>
    </location>
</feature>
<evidence type="ECO:0000256" key="2">
    <source>
        <dbReference type="ARBA" id="ARBA00022692"/>
    </source>
</evidence>
<keyword evidence="8" id="KW-1185">Reference proteome</keyword>
<comment type="subcellular location">
    <subcellularLocation>
        <location evidence="1">Membrane</location>
        <topology evidence="1">Multi-pass membrane protein</topology>
    </subcellularLocation>
</comment>
<name>A0ABD0LX65_9CAEN</name>
<dbReference type="GO" id="GO:0016020">
    <property type="term" value="C:membrane"/>
    <property type="evidence" value="ECO:0007669"/>
    <property type="project" value="UniProtKB-SubCell"/>
</dbReference>
<feature type="non-terminal residue" evidence="7">
    <location>
        <position position="1"/>
    </location>
</feature>
<accession>A0ABD0LX65</accession>
<sequence length="295" mass="31912">TINFVCSLLVVGVLARARTPSSREAYLTPLTWVTVVALLSTLLVLSAAIFAFVKVSREVAAEMALLPGEFSEGIGQAMSSYGRDGSIKTRLDILQIDYKCCGDGGYTDWFSVPWVPDDVLVVDSKELQSCCDPASARPCIHHHVNTPHLHYNYDPRVAHTLHKQGCRHALMDFFGHTMLRNIGIFLLLLAFLQAGAVLACRLIQTSMVAAIKNGDITGPGQGKDDEEEGKALLEGDTTTTTDSESPLYDDIGSGLDTTTSEDEAIYENIDDLGPTGGQHNRNALRPAAVVGTYNL</sequence>
<dbReference type="SUPFAM" id="SSF48652">
    <property type="entry name" value="Tetraspanin"/>
    <property type="match status" value="1"/>
</dbReference>
<protein>
    <recommendedName>
        <fullName evidence="9">Tetraspanin</fullName>
    </recommendedName>
</protein>
<evidence type="ECO:0000256" key="3">
    <source>
        <dbReference type="ARBA" id="ARBA00022989"/>
    </source>
</evidence>
<reference evidence="7 8" key="1">
    <citation type="journal article" date="2023" name="Sci. Data">
        <title>Genome assembly of the Korean intertidal mud-creeper Batillaria attramentaria.</title>
        <authorList>
            <person name="Patra A.K."/>
            <person name="Ho P.T."/>
            <person name="Jun S."/>
            <person name="Lee S.J."/>
            <person name="Kim Y."/>
            <person name="Won Y.J."/>
        </authorList>
    </citation>
    <scope>NUCLEOTIDE SEQUENCE [LARGE SCALE GENOMIC DNA]</scope>
    <source>
        <strain evidence="7">Wonlab-2016</strain>
    </source>
</reference>
<dbReference type="Pfam" id="PF00335">
    <property type="entry name" value="Tetraspanin"/>
    <property type="match status" value="1"/>
</dbReference>
<dbReference type="InterPro" id="IPR018499">
    <property type="entry name" value="Tetraspanin/Peripherin"/>
</dbReference>
<evidence type="ECO:0008006" key="9">
    <source>
        <dbReference type="Google" id="ProtNLM"/>
    </source>
</evidence>
<evidence type="ECO:0000256" key="6">
    <source>
        <dbReference type="SAM" id="SignalP"/>
    </source>
</evidence>
<dbReference type="AlphaFoldDB" id="A0ABD0LX65"/>
<evidence type="ECO:0000256" key="5">
    <source>
        <dbReference type="SAM" id="Phobius"/>
    </source>
</evidence>
<feature type="chain" id="PRO_5044871203" description="Tetraspanin" evidence="6">
    <location>
        <begin position="16"/>
        <end position="295"/>
    </location>
</feature>
<gene>
    <name evidence="7" type="ORF">BaRGS_00004434</name>
</gene>
<keyword evidence="4 5" id="KW-0472">Membrane</keyword>
<evidence type="ECO:0000313" key="7">
    <source>
        <dbReference type="EMBL" id="KAK7504130.1"/>
    </source>
</evidence>
<feature type="non-terminal residue" evidence="7">
    <location>
        <position position="295"/>
    </location>
</feature>
<dbReference type="Gene3D" id="1.10.1450.10">
    <property type="entry name" value="Tetraspanin"/>
    <property type="match status" value="1"/>
</dbReference>
<feature type="transmembrane region" description="Helical" evidence="5">
    <location>
        <begin position="178"/>
        <end position="199"/>
    </location>
</feature>
<dbReference type="InterPro" id="IPR008952">
    <property type="entry name" value="Tetraspanin_EC2_sf"/>
</dbReference>
<organism evidence="7 8">
    <name type="scientific">Batillaria attramentaria</name>
    <dbReference type="NCBI Taxonomy" id="370345"/>
    <lineage>
        <taxon>Eukaryota</taxon>
        <taxon>Metazoa</taxon>
        <taxon>Spiralia</taxon>
        <taxon>Lophotrochozoa</taxon>
        <taxon>Mollusca</taxon>
        <taxon>Gastropoda</taxon>
        <taxon>Caenogastropoda</taxon>
        <taxon>Sorbeoconcha</taxon>
        <taxon>Cerithioidea</taxon>
        <taxon>Batillariidae</taxon>
        <taxon>Batillaria</taxon>
    </lineage>
</organism>
<comment type="caution">
    <text evidence="7">The sequence shown here is derived from an EMBL/GenBank/DDBJ whole genome shotgun (WGS) entry which is preliminary data.</text>
</comment>
<evidence type="ECO:0000256" key="1">
    <source>
        <dbReference type="ARBA" id="ARBA00004141"/>
    </source>
</evidence>
<dbReference type="EMBL" id="JACVVK020000016">
    <property type="protein sequence ID" value="KAK7504130.1"/>
    <property type="molecule type" value="Genomic_DNA"/>
</dbReference>
<feature type="signal peptide" evidence="6">
    <location>
        <begin position="1"/>
        <end position="15"/>
    </location>
</feature>
<keyword evidence="2 5" id="KW-0812">Transmembrane</keyword>